<sequence>MASSSWKKWPDHVLDKRRDDLRDIEFWLKGYIHMPEYADFMFLMLLPFSHGSVHWNVGVGPMASFRRAITAMALDIVCKHSAPFDHLVKVDLRPTPTEDQAQGTGLMSIKYQLAVAAAKELDLLVPEYNRLKEQHEEVQYYTYGSRYDGGASERLEQYVRQAIVPQIIKQLLTKRYLLVVENLQWPIEPGNLTADVGLPPPSWEASAWIFDATSRDAYYKSKSVGDRLIPSYETHGVVVFLTAFALHQSAEYILNMISQESKEYWHRIALHCFHYAMVMFAGHSQVVAVTSDELIHQWAVQGILPHMALEKEETSTKCSHMHQVGNLIIEAFQKYSLLQLPFSPADGAYDATNTGAQFLAYHGIVAEGITIEELFDNKKKWISFVGDDGLHVSREWLSLEETRGPTALILRGCSQQSLVLSKLDYFLPKICFLRALDLSYTPIKSLPSSMSCLLSLRLLSLRGCHDLKTLSSSSTVTVTNSSTNISPYSPLSTLYQLQILDMNGVPCSQLTQDVAKQKSNLIHLDMSYSEITTFPPTFFENMSNLEELIMTSCSNLVELPPSMASLSNLTTLEFTATLIKYFPHKIFEEMQKLQSLKLIEKKELISLTGPISGDHRTKLEGHPNIVSFMLIGTPHMRGLSLRGCRKLESVEIKDLGDLEELDLSGTSIKELGDEIPNLPQLRRLLLGGVPFLRRFPWHKLERLPDVFYMDHCSEGNVNHSSQVSKVCVTDPRFFHSFNDTVVDLITDGQFFQSFYVRVAPCTTNSMQLQDEEVMLHNKLQQFVQKQATYTDVYDNCYVEKIAVPSPKTIPLHRTERHVEIIGTQLGIDGLSYLLRVTKSISVACDTSINYFDDSAHFYELEECGIRWCHKMESVFNGSTGLEKLRNMHVCDLKSLVWLCSQYSSFAFSSLEHLHLENCPRLEHVLPQTTTLPCLKTLNILFCYKLKTIIISNYIQENTYQLPSLQRIRLQELPQLQHFHDKDATITSPVWKELHIRGCWSLRRLPLLEGCQPETVKVNGERSWWSKLQWGSPLHHDSYDPKLPPEFASFDECAEMSSYLR</sequence>
<evidence type="ECO:0000259" key="1">
    <source>
        <dbReference type="Pfam" id="PF23247"/>
    </source>
</evidence>
<evidence type="ECO:0000313" key="3">
    <source>
        <dbReference type="Proteomes" id="UP000324705"/>
    </source>
</evidence>
<name>A0A9R0QKW8_TRITD</name>
<proteinExistence type="predicted"/>
<dbReference type="OMA" id="TEDEMFH"/>
<organism evidence="2 3">
    <name type="scientific">Triticum turgidum subsp. durum</name>
    <name type="common">Durum wheat</name>
    <name type="synonym">Triticum durum</name>
    <dbReference type="NCBI Taxonomy" id="4567"/>
    <lineage>
        <taxon>Eukaryota</taxon>
        <taxon>Viridiplantae</taxon>
        <taxon>Streptophyta</taxon>
        <taxon>Embryophyta</taxon>
        <taxon>Tracheophyta</taxon>
        <taxon>Spermatophyta</taxon>
        <taxon>Magnoliopsida</taxon>
        <taxon>Liliopsida</taxon>
        <taxon>Poales</taxon>
        <taxon>Poaceae</taxon>
        <taxon>BOP clade</taxon>
        <taxon>Pooideae</taxon>
        <taxon>Triticodae</taxon>
        <taxon>Triticeae</taxon>
        <taxon>Triticinae</taxon>
        <taxon>Triticum</taxon>
    </lineage>
</organism>
<keyword evidence="3" id="KW-1185">Reference proteome</keyword>
<dbReference type="Gramene" id="TRITD1Bv1G005610.1">
    <property type="protein sequence ID" value="TRITD1Bv1G005610.1"/>
    <property type="gene ID" value="TRITD1Bv1G005610"/>
</dbReference>
<dbReference type="Gene3D" id="3.80.10.10">
    <property type="entry name" value="Ribonuclease Inhibitor"/>
    <property type="match status" value="3"/>
</dbReference>
<feature type="domain" description="Disease resistance protein At4g27190-like leucine-rich repeats" evidence="1">
    <location>
        <begin position="892"/>
        <end position="1004"/>
    </location>
</feature>
<dbReference type="InterPro" id="IPR050905">
    <property type="entry name" value="Plant_NBS-LRR"/>
</dbReference>
<dbReference type="InterPro" id="IPR057135">
    <property type="entry name" value="At4g27190-like_LRR"/>
</dbReference>
<evidence type="ECO:0000313" key="2">
    <source>
        <dbReference type="EMBL" id="VAH12438.1"/>
    </source>
</evidence>
<reference evidence="2 3" key="1">
    <citation type="submission" date="2017-09" db="EMBL/GenBank/DDBJ databases">
        <authorList>
            <consortium name="International Durum Wheat Genome Sequencing Consortium (IDWGSC)"/>
            <person name="Milanesi L."/>
        </authorList>
    </citation>
    <scope>NUCLEOTIDE SEQUENCE [LARGE SCALE GENOMIC DNA]</scope>
    <source>
        <strain evidence="3">cv. Svevo</strain>
    </source>
</reference>
<dbReference type="Pfam" id="PF23247">
    <property type="entry name" value="LRR_RPS2"/>
    <property type="match status" value="1"/>
</dbReference>
<dbReference type="SUPFAM" id="SSF52058">
    <property type="entry name" value="L domain-like"/>
    <property type="match status" value="1"/>
</dbReference>
<dbReference type="AlphaFoldDB" id="A0A9R0QKW8"/>
<dbReference type="EMBL" id="LT934112">
    <property type="protein sequence ID" value="VAH12438.1"/>
    <property type="molecule type" value="Genomic_DNA"/>
</dbReference>
<protein>
    <recommendedName>
        <fullName evidence="1">Disease resistance protein At4g27190-like leucine-rich repeats domain-containing protein</fullName>
    </recommendedName>
</protein>
<dbReference type="Proteomes" id="UP000324705">
    <property type="component" value="Chromosome 1B"/>
</dbReference>
<dbReference type="PANTHER" id="PTHR33463:SF28">
    <property type="entry name" value="VTA1_CALLOSE SYNTHASE N-TERMINAL DOMAIN-CONTAINING PROTEIN"/>
    <property type="match status" value="1"/>
</dbReference>
<gene>
    <name evidence="2" type="ORF">TRITD_1Bv1G005610</name>
</gene>
<dbReference type="InterPro" id="IPR032675">
    <property type="entry name" value="LRR_dom_sf"/>
</dbReference>
<dbReference type="PANTHER" id="PTHR33463">
    <property type="entry name" value="NB-ARC DOMAIN-CONTAINING PROTEIN-RELATED"/>
    <property type="match status" value="1"/>
</dbReference>
<accession>A0A9R0QKW8</accession>